<dbReference type="InterPro" id="IPR011009">
    <property type="entry name" value="Kinase-like_dom_sf"/>
</dbReference>
<dbReference type="Proteomes" id="UP000799776">
    <property type="component" value="Unassembled WGS sequence"/>
</dbReference>
<dbReference type="SUPFAM" id="SSF56112">
    <property type="entry name" value="Protein kinase-like (PK-like)"/>
    <property type="match status" value="1"/>
</dbReference>
<keyword evidence="5 10" id="KW-0547">Nucleotide-binding</keyword>
<keyword evidence="6 13" id="KW-0418">Kinase</keyword>
<feature type="compositionally biased region" description="Polar residues" evidence="11">
    <location>
        <begin position="356"/>
        <end position="371"/>
    </location>
</feature>
<dbReference type="SMART" id="SM00220">
    <property type="entry name" value="S_TKc"/>
    <property type="match status" value="1"/>
</dbReference>
<evidence type="ECO:0000256" key="1">
    <source>
        <dbReference type="ARBA" id="ARBA00010886"/>
    </source>
</evidence>
<dbReference type="PANTHER" id="PTHR43671">
    <property type="entry name" value="SERINE/THREONINE-PROTEIN KINASE NEK"/>
    <property type="match status" value="1"/>
</dbReference>
<feature type="domain" description="Protein kinase" evidence="12">
    <location>
        <begin position="188"/>
        <end position="514"/>
    </location>
</feature>
<evidence type="ECO:0000256" key="10">
    <source>
        <dbReference type="PROSITE-ProRule" id="PRU10141"/>
    </source>
</evidence>
<dbReference type="InterPro" id="IPR017441">
    <property type="entry name" value="Protein_kinase_ATP_BS"/>
</dbReference>
<comment type="catalytic activity">
    <reaction evidence="8">
        <text>L-threonyl-[protein] + ATP = O-phospho-L-threonyl-[protein] + ADP + H(+)</text>
        <dbReference type="Rhea" id="RHEA:46608"/>
        <dbReference type="Rhea" id="RHEA-COMP:11060"/>
        <dbReference type="Rhea" id="RHEA-COMP:11605"/>
        <dbReference type="ChEBI" id="CHEBI:15378"/>
        <dbReference type="ChEBI" id="CHEBI:30013"/>
        <dbReference type="ChEBI" id="CHEBI:30616"/>
        <dbReference type="ChEBI" id="CHEBI:61977"/>
        <dbReference type="ChEBI" id="CHEBI:456216"/>
        <dbReference type="EC" id="2.7.11.1"/>
    </reaction>
</comment>
<keyword evidence="7 10" id="KW-0067">ATP-binding</keyword>
<evidence type="ECO:0000256" key="9">
    <source>
        <dbReference type="ARBA" id="ARBA00048679"/>
    </source>
</evidence>
<dbReference type="InterPro" id="IPR000719">
    <property type="entry name" value="Prot_kinase_dom"/>
</dbReference>
<accession>A0A9P4HY00</accession>
<dbReference type="OrthoDB" id="248923at2759"/>
<feature type="region of interest" description="Disordered" evidence="11">
    <location>
        <begin position="356"/>
        <end position="377"/>
    </location>
</feature>
<evidence type="ECO:0000256" key="8">
    <source>
        <dbReference type="ARBA" id="ARBA00047899"/>
    </source>
</evidence>
<evidence type="ECO:0000256" key="11">
    <source>
        <dbReference type="SAM" id="MobiDB-lite"/>
    </source>
</evidence>
<dbReference type="AlphaFoldDB" id="A0A9P4HY00"/>
<reference evidence="13" key="1">
    <citation type="journal article" date="2020" name="Stud. Mycol.">
        <title>101 Dothideomycetes genomes: a test case for predicting lifestyles and emergence of pathogens.</title>
        <authorList>
            <person name="Haridas S."/>
            <person name="Albert R."/>
            <person name="Binder M."/>
            <person name="Bloem J."/>
            <person name="Labutti K."/>
            <person name="Salamov A."/>
            <person name="Andreopoulos B."/>
            <person name="Baker S."/>
            <person name="Barry K."/>
            <person name="Bills G."/>
            <person name="Bluhm B."/>
            <person name="Cannon C."/>
            <person name="Castanera R."/>
            <person name="Culley D."/>
            <person name="Daum C."/>
            <person name="Ezra D."/>
            <person name="Gonzalez J."/>
            <person name="Henrissat B."/>
            <person name="Kuo A."/>
            <person name="Liang C."/>
            <person name="Lipzen A."/>
            <person name="Lutzoni F."/>
            <person name="Magnuson J."/>
            <person name="Mondo S."/>
            <person name="Nolan M."/>
            <person name="Ohm R."/>
            <person name="Pangilinan J."/>
            <person name="Park H.-J."/>
            <person name="Ramirez L."/>
            <person name="Alfaro M."/>
            <person name="Sun H."/>
            <person name="Tritt A."/>
            <person name="Yoshinaga Y."/>
            <person name="Zwiers L.-H."/>
            <person name="Turgeon B."/>
            <person name="Goodwin S."/>
            <person name="Spatafora J."/>
            <person name="Crous P."/>
            <person name="Grigoriev I."/>
        </authorList>
    </citation>
    <scope>NUCLEOTIDE SEQUENCE</scope>
    <source>
        <strain evidence="13">CBS 121410</strain>
    </source>
</reference>
<gene>
    <name evidence="13" type="ORF">K490DRAFT_65678</name>
</gene>
<evidence type="ECO:0000256" key="2">
    <source>
        <dbReference type="ARBA" id="ARBA00012513"/>
    </source>
</evidence>
<dbReference type="EC" id="2.7.11.1" evidence="2"/>
<keyword evidence="3" id="KW-0723">Serine/threonine-protein kinase</keyword>
<dbReference type="GO" id="GO:0005634">
    <property type="term" value="C:nucleus"/>
    <property type="evidence" value="ECO:0007669"/>
    <property type="project" value="TreeGrafter"/>
</dbReference>
<evidence type="ECO:0000256" key="7">
    <source>
        <dbReference type="ARBA" id="ARBA00022840"/>
    </source>
</evidence>
<dbReference type="InterPro" id="IPR008271">
    <property type="entry name" value="Ser/Thr_kinase_AS"/>
</dbReference>
<keyword evidence="4" id="KW-0808">Transferase</keyword>
<comment type="caution">
    <text evidence="13">The sequence shown here is derived from an EMBL/GenBank/DDBJ whole genome shotgun (WGS) entry which is preliminary data.</text>
</comment>
<dbReference type="PROSITE" id="PS00108">
    <property type="entry name" value="PROTEIN_KINASE_ST"/>
    <property type="match status" value="1"/>
</dbReference>
<evidence type="ECO:0000313" key="14">
    <source>
        <dbReference type="Proteomes" id="UP000799776"/>
    </source>
</evidence>
<evidence type="ECO:0000259" key="12">
    <source>
        <dbReference type="PROSITE" id="PS50011"/>
    </source>
</evidence>
<comment type="catalytic activity">
    <reaction evidence="9">
        <text>L-seryl-[protein] + ATP = O-phospho-L-seryl-[protein] + ADP + H(+)</text>
        <dbReference type="Rhea" id="RHEA:17989"/>
        <dbReference type="Rhea" id="RHEA-COMP:9863"/>
        <dbReference type="Rhea" id="RHEA-COMP:11604"/>
        <dbReference type="ChEBI" id="CHEBI:15378"/>
        <dbReference type="ChEBI" id="CHEBI:29999"/>
        <dbReference type="ChEBI" id="CHEBI:30616"/>
        <dbReference type="ChEBI" id="CHEBI:83421"/>
        <dbReference type="ChEBI" id="CHEBI:456216"/>
        <dbReference type="EC" id="2.7.11.1"/>
    </reaction>
</comment>
<dbReference type="GO" id="GO:0004674">
    <property type="term" value="F:protein serine/threonine kinase activity"/>
    <property type="evidence" value="ECO:0007669"/>
    <property type="project" value="UniProtKB-KW"/>
</dbReference>
<protein>
    <recommendedName>
        <fullName evidence="2">non-specific serine/threonine protein kinase</fullName>
        <ecNumber evidence="2">2.7.11.1</ecNumber>
    </recommendedName>
</protein>
<organism evidence="13 14">
    <name type="scientific">Saccharata proteae CBS 121410</name>
    <dbReference type="NCBI Taxonomy" id="1314787"/>
    <lineage>
        <taxon>Eukaryota</taxon>
        <taxon>Fungi</taxon>
        <taxon>Dikarya</taxon>
        <taxon>Ascomycota</taxon>
        <taxon>Pezizomycotina</taxon>
        <taxon>Dothideomycetes</taxon>
        <taxon>Dothideomycetes incertae sedis</taxon>
        <taxon>Botryosphaeriales</taxon>
        <taxon>Saccharataceae</taxon>
        <taxon>Saccharata</taxon>
    </lineage>
</organism>
<comment type="similarity">
    <text evidence="1">Belongs to the protein kinase superfamily. NEK Ser/Thr protein kinase family. NIMA subfamily.</text>
</comment>
<evidence type="ECO:0000256" key="5">
    <source>
        <dbReference type="ARBA" id="ARBA00022741"/>
    </source>
</evidence>
<dbReference type="CDD" id="cd00180">
    <property type="entry name" value="PKc"/>
    <property type="match status" value="1"/>
</dbReference>
<dbReference type="Gene3D" id="1.10.510.10">
    <property type="entry name" value="Transferase(Phosphotransferase) domain 1"/>
    <property type="match status" value="1"/>
</dbReference>
<evidence type="ECO:0000256" key="3">
    <source>
        <dbReference type="ARBA" id="ARBA00022527"/>
    </source>
</evidence>
<keyword evidence="14" id="KW-1185">Reference proteome</keyword>
<dbReference type="GO" id="GO:0005524">
    <property type="term" value="F:ATP binding"/>
    <property type="evidence" value="ECO:0007669"/>
    <property type="project" value="UniProtKB-UniRule"/>
</dbReference>
<dbReference type="PROSITE" id="PS00107">
    <property type="entry name" value="PROTEIN_KINASE_ATP"/>
    <property type="match status" value="1"/>
</dbReference>
<dbReference type="Pfam" id="PF00069">
    <property type="entry name" value="Pkinase"/>
    <property type="match status" value="1"/>
</dbReference>
<evidence type="ECO:0000256" key="4">
    <source>
        <dbReference type="ARBA" id="ARBA00022679"/>
    </source>
</evidence>
<proteinExistence type="inferred from homology"/>
<sequence>MSNEDREYACLTARTKIEKLAKKVADEKTIIPEYLLKEFLDKEQVQKILRCDCTSCSKDAKILRGINSPDEYIDKIIQDAICLLALLTKVKHPRLINSVLAKRENFEDRSFPEWLMGKEQSQLATELWPEFQEHSRKQSKDASGDLGVKFLKELPSYFVPKLSLPTYVEWNSRVILPFYDEELIKHYDSGGATVGGGANSEVYKFKIVQGYLKLKGHTDDREYARKEINLNSKLDLIDAAQREKEALKTVGYLEHHKHIVRMIKTYKHGNKFNIIFPCAMTNLDRYLRDPKYNAPKSGGDRPCDLWSQMLGITQALAAVHGHETEHIVHADIKPANILVEKDGTWVISDFGQTSSKKISPDTTSRVSNRGGTESYAPPEIRDEKLSKKYDIWSLGCILLELISFILSQYDGLTGGTGLDIVRKTKLSHLRREEDYCFYEESTLGSGSERKYMLKGTVQQFLEDLTKKAEKASVSDVDRRISKQMIKMVLRMLSIQVDDRPHAREVALQLEHEINLVSTILARDDTPREDVKDTPWNSVLSKFASQGLYLWDDNTWRAARVTAVRLTMGGEHYINLDHTYNTSPTHTLTIRRELSSSSFLVPWFAFQHVNGRILKHHAGIDDPAPSIILSTISEGHYKENLIYNFNKNDNDTCREFQSLFTGHIINKSSFEVTSFDYTPKTKHARAILHEMVKMWRKPKSTDQNTEPQHWTPLVELWTESSRVLGTSAASNEDSTAVRPRRVVVYGVNDGHSIAILKIDKHWRLEKDTGKKKDARDFRLRFVPVDPSSNDRFSVLIIGRPNSGHDDNNCAGIPIDIRVLHKLEGPPGASSSDCNYATAVDCASVTMNFNDKRSRDDFKNDYKVLKENWQKERHAEEVKARPRKG</sequence>
<dbReference type="PANTHER" id="PTHR43671:SF98">
    <property type="entry name" value="SERINE_THREONINE-PROTEIN KINASE NEK11"/>
    <property type="match status" value="1"/>
</dbReference>
<name>A0A9P4HY00_9PEZI</name>
<dbReference type="PROSITE" id="PS50011">
    <property type="entry name" value="PROTEIN_KINASE_DOM"/>
    <property type="match status" value="1"/>
</dbReference>
<dbReference type="InterPro" id="IPR050660">
    <property type="entry name" value="NEK_Ser/Thr_kinase"/>
</dbReference>
<dbReference type="EMBL" id="ML978720">
    <property type="protein sequence ID" value="KAF2087290.1"/>
    <property type="molecule type" value="Genomic_DNA"/>
</dbReference>
<feature type="binding site" evidence="10">
    <location>
        <position position="226"/>
    </location>
    <ligand>
        <name>ATP</name>
        <dbReference type="ChEBI" id="CHEBI:30616"/>
    </ligand>
</feature>
<evidence type="ECO:0000256" key="6">
    <source>
        <dbReference type="ARBA" id="ARBA00022777"/>
    </source>
</evidence>
<evidence type="ECO:0000313" key="13">
    <source>
        <dbReference type="EMBL" id="KAF2087290.1"/>
    </source>
</evidence>